<keyword evidence="1" id="KW-0479">Metal-binding</keyword>
<dbReference type="GeneID" id="87942632"/>
<dbReference type="PANTHER" id="PTHR47424:SF9">
    <property type="entry name" value="TAH-2"/>
    <property type="match status" value="1"/>
</dbReference>
<dbReference type="Pfam" id="PF00172">
    <property type="entry name" value="Zn_clus"/>
    <property type="match status" value="1"/>
</dbReference>
<dbReference type="CDD" id="cd00067">
    <property type="entry name" value="GAL4"/>
    <property type="match status" value="1"/>
</dbReference>
<dbReference type="GO" id="GO:0000435">
    <property type="term" value="P:positive regulation of transcription from RNA polymerase II promoter by galactose"/>
    <property type="evidence" value="ECO:0007669"/>
    <property type="project" value="TreeGrafter"/>
</dbReference>
<dbReference type="SMART" id="SM00066">
    <property type="entry name" value="GAL4"/>
    <property type="match status" value="1"/>
</dbReference>
<name>A0AAX4ICK6_9PEZI</name>
<dbReference type="PANTHER" id="PTHR47424">
    <property type="entry name" value="REGULATORY PROTEIN GAL4"/>
    <property type="match status" value="1"/>
</dbReference>
<dbReference type="CDD" id="cd12148">
    <property type="entry name" value="fungal_TF_MHR"/>
    <property type="match status" value="1"/>
</dbReference>
<keyword evidence="8" id="KW-1185">Reference proteome</keyword>
<dbReference type="PROSITE" id="PS50048">
    <property type="entry name" value="ZN2_CY6_FUNGAL_2"/>
    <property type="match status" value="1"/>
</dbReference>
<feature type="compositionally biased region" description="Basic and acidic residues" evidence="5">
    <location>
        <begin position="71"/>
        <end position="90"/>
    </location>
</feature>
<dbReference type="Gene3D" id="4.10.240.10">
    <property type="entry name" value="Zn(2)-C6 fungal-type DNA-binding domain"/>
    <property type="match status" value="1"/>
</dbReference>
<feature type="compositionally biased region" description="Low complexity" evidence="5">
    <location>
        <begin position="96"/>
        <end position="107"/>
    </location>
</feature>
<feature type="region of interest" description="Disordered" evidence="5">
    <location>
        <begin position="635"/>
        <end position="656"/>
    </location>
</feature>
<protein>
    <recommendedName>
        <fullName evidence="6">Zn(2)-C6 fungal-type domain-containing protein</fullName>
    </recommendedName>
</protein>
<keyword evidence="4" id="KW-0539">Nucleus</keyword>
<dbReference type="EMBL" id="CP137308">
    <property type="protein sequence ID" value="WQF81115.1"/>
    <property type="molecule type" value="Genomic_DNA"/>
</dbReference>
<dbReference type="RefSeq" id="XP_062778339.1">
    <property type="nucleotide sequence ID" value="XM_062922288.1"/>
</dbReference>
<dbReference type="InterPro" id="IPR036864">
    <property type="entry name" value="Zn2-C6_fun-type_DNA-bd_sf"/>
</dbReference>
<accession>A0AAX4ICK6</accession>
<dbReference type="KEGG" id="cdet:87942632"/>
<feature type="domain" description="Zn(2)-C6 fungal-type" evidence="6">
    <location>
        <begin position="17"/>
        <end position="48"/>
    </location>
</feature>
<dbReference type="InterPro" id="IPR007219">
    <property type="entry name" value="XnlR_reg_dom"/>
</dbReference>
<evidence type="ECO:0000256" key="4">
    <source>
        <dbReference type="ARBA" id="ARBA00023242"/>
    </source>
</evidence>
<keyword evidence="2" id="KW-0805">Transcription regulation</keyword>
<evidence type="ECO:0000313" key="8">
    <source>
        <dbReference type="Proteomes" id="UP001322277"/>
    </source>
</evidence>
<keyword evidence="3" id="KW-0804">Transcription</keyword>
<dbReference type="AlphaFoldDB" id="A0AAX4ICK6"/>
<evidence type="ECO:0000256" key="5">
    <source>
        <dbReference type="SAM" id="MobiDB-lite"/>
    </source>
</evidence>
<dbReference type="InterPro" id="IPR001138">
    <property type="entry name" value="Zn2Cys6_DnaBD"/>
</dbReference>
<proteinExistence type="predicted"/>
<dbReference type="Proteomes" id="UP001322277">
    <property type="component" value="Chromosome 4"/>
</dbReference>
<evidence type="ECO:0000256" key="2">
    <source>
        <dbReference type="ARBA" id="ARBA00023015"/>
    </source>
</evidence>
<evidence type="ECO:0000259" key="6">
    <source>
        <dbReference type="PROSITE" id="PS50048"/>
    </source>
</evidence>
<dbReference type="GO" id="GO:0006351">
    <property type="term" value="P:DNA-templated transcription"/>
    <property type="evidence" value="ECO:0007669"/>
    <property type="project" value="InterPro"/>
</dbReference>
<gene>
    <name evidence="7" type="ORF">CDEST_06129</name>
</gene>
<evidence type="ECO:0000313" key="7">
    <source>
        <dbReference type="EMBL" id="WQF81115.1"/>
    </source>
</evidence>
<organism evidence="7 8">
    <name type="scientific">Colletotrichum destructivum</name>
    <dbReference type="NCBI Taxonomy" id="34406"/>
    <lineage>
        <taxon>Eukaryota</taxon>
        <taxon>Fungi</taxon>
        <taxon>Dikarya</taxon>
        <taxon>Ascomycota</taxon>
        <taxon>Pezizomycotina</taxon>
        <taxon>Sordariomycetes</taxon>
        <taxon>Hypocreomycetidae</taxon>
        <taxon>Glomerellales</taxon>
        <taxon>Glomerellaceae</taxon>
        <taxon>Colletotrichum</taxon>
        <taxon>Colletotrichum destructivum species complex</taxon>
    </lineage>
</organism>
<dbReference type="GO" id="GO:0000978">
    <property type="term" value="F:RNA polymerase II cis-regulatory region sequence-specific DNA binding"/>
    <property type="evidence" value="ECO:0007669"/>
    <property type="project" value="TreeGrafter"/>
</dbReference>
<evidence type="ECO:0000256" key="3">
    <source>
        <dbReference type="ARBA" id="ARBA00023163"/>
    </source>
</evidence>
<dbReference type="GO" id="GO:0005634">
    <property type="term" value="C:nucleus"/>
    <property type="evidence" value="ECO:0007669"/>
    <property type="project" value="TreeGrafter"/>
</dbReference>
<dbReference type="GO" id="GO:0008270">
    <property type="term" value="F:zinc ion binding"/>
    <property type="evidence" value="ECO:0007669"/>
    <property type="project" value="InterPro"/>
</dbReference>
<dbReference type="InterPro" id="IPR051127">
    <property type="entry name" value="Fungal_SecMet_Regulators"/>
</dbReference>
<feature type="region of interest" description="Disordered" evidence="5">
    <location>
        <begin position="52"/>
        <end position="107"/>
    </location>
</feature>
<sequence length="702" mass="78334">MPRPPVRPEDRKRSAKACVACRATKKRCDAAQPCRACVNRGVGALCTYPQQSRNRRAHRQPLAQSRQLDSTSRDTRERNRTAPLLYRREGTSSLEGGDATSSAGSTTAATCGPRPVMMYTCSGEKVYVGNASAIAFLQYLRGNLPILGPDFTISQGCHRMFEAQAPVQTSEEFADEIDEQEKKALVQLFLDAVSLTLPPPEYLRPAWLTTMPMQSSGLLDLFDESETSRLLADVSSLRIQNANEDLLCLFMMIAIGAQCRGQPDDARKAFRYFEEARKLSFVGMLSDPTLNTARGFTLMAFYMFGACRRNSAFMYLGVATKAASVMGLHMSGQFQSLSRAERSLRSRIDKSIRLFDVICSSILGRPTSIAPCRPKETARAYSEPHRTLSVDRACTLATTLNEIVEILTEDSQLGVVRAERFLEKIKDWSKNLSPALRQCPQREASSSANPQDRQIAIGNIHVACTYYFGIILTTREFLIKHIMPQLDNEPSLTDISQEDNASPENKRRFADLSDACVDAAVFMSEMCSEALDSRTIMGNMCILKAWLFAAGLILAFSLLAPEVPQSRERAFYNALRVLDFLGHMSPQAAQYHRLLLSFSQAIDTFKTHSPTRHHQPRAPYVERFLSVRLADRPGNTRRRVSAQKSHPDGHVSRVGQLETDEKLGQSIFGPRSVANSERGGEDVIFSLLWDGEATLFPRDFDY</sequence>
<reference evidence="8" key="1">
    <citation type="journal article" date="2023" name="bioRxiv">
        <title>Complete genome of the Medicago anthracnose fungus, Colletotrichum destructivum, reveals a mini-chromosome-like region within a core chromosome.</title>
        <authorList>
            <person name="Lapalu N."/>
            <person name="Simon A."/>
            <person name="Lu A."/>
            <person name="Plaumann P.-L."/>
            <person name="Amselem J."/>
            <person name="Pigne S."/>
            <person name="Auger A."/>
            <person name="Koch C."/>
            <person name="Dallery J.-F."/>
            <person name="O'Connell R.J."/>
        </authorList>
    </citation>
    <scope>NUCLEOTIDE SEQUENCE [LARGE SCALE GENOMIC DNA]</scope>
    <source>
        <strain evidence="8">CBS 520.97</strain>
    </source>
</reference>
<dbReference type="GO" id="GO:0000981">
    <property type="term" value="F:DNA-binding transcription factor activity, RNA polymerase II-specific"/>
    <property type="evidence" value="ECO:0007669"/>
    <property type="project" value="InterPro"/>
</dbReference>
<dbReference type="Pfam" id="PF04082">
    <property type="entry name" value="Fungal_trans"/>
    <property type="match status" value="1"/>
</dbReference>
<dbReference type="SUPFAM" id="SSF57701">
    <property type="entry name" value="Zn2/Cys6 DNA-binding domain"/>
    <property type="match status" value="1"/>
</dbReference>
<evidence type="ECO:0000256" key="1">
    <source>
        <dbReference type="ARBA" id="ARBA00022723"/>
    </source>
</evidence>
<dbReference type="PROSITE" id="PS00463">
    <property type="entry name" value="ZN2_CY6_FUNGAL_1"/>
    <property type="match status" value="1"/>
</dbReference>